<dbReference type="GO" id="GO:0008289">
    <property type="term" value="F:lipid binding"/>
    <property type="evidence" value="ECO:0007669"/>
    <property type="project" value="UniProtKB-KW"/>
</dbReference>
<accession>A0A926RUW2</accession>
<dbReference type="EMBL" id="JACXAH010000016">
    <property type="protein sequence ID" value="MBD1373082.1"/>
    <property type="molecule type" value="Genomic_DNA"/>
</dbReference>
<gene>
    <name evidence="3" type="ORF">IC620_12030</name>
</gene>
<dbReference type="PROSITE" id="PS51482">
    <property type="entry name" value="DEGV"/>
    <property type="match status" value="1"/>
</dbReference>
<dbReference type="InterPro" id="IPR003797">
    <property type="entry name" value="DegV"/>
</dbReference>
<evidence type="ECO:0000313" key="3">
    <source>
        <dbReference type="EMBL" id="MBD1373082.1"/>
    </source>
</evidence>
<dbReference type="Proteomes" id="UP000661691">
    <property type="component" value="Unassembled WGS sequence"/>
</dbReference>
<sequence>MSKIAIVTDSSCDLPNELVEKFNITVVPLRINFSHGEYRDGIDISSDEVADQLKTEVPKTSMPSPEDIEQTFIQLRDAGYTHCIALTISSNMSGTYNTFRIIAEDFEGMKVEVVDTKGLSWVLGLIVLEAARMIQDKFDFQDILNAMDEIKEKVKGFFVIDTLEYLREGGRIGRVTASLGTMLNLKPVITVAPDGRFVSYGMGRGKKQGVKKMLVPIMEQLESARSSIAIFHSKAEAEAEALKEKFKDLENVCDLYISSISPTLLVHAGPGILGIAISTFRKEDQ</sequence>
<comment type="caution">
    <text evidence="3">The sequence shown here is derived from an EMBL/GenBank/DDBJ whole genome shotgun (WGS) entry which is preliminary data.</text>
</comment>
<name>A0A926RUW2_9BACL</name>
<keyword evidence="4" id="KW-1185">Reference proteome</keyword>
<dbReference type="SUPFAM" id="SSF82549">
    <property type="entry name" value="DAK1/DegV-like"/>
    <property type="match status" value="1"/>
</dbReference>
<dbReference type="InterPro" id="IPR043168">
    <property type="entry name" value="DegV_C"/>
</dbReference>
<evidence type="ECO:0000256" key="2">
    <source>
        <dbReference type="ARBA" id="ARBA00023121"/>
    </source>
</evidence>
<keyword evidence="2" id="KW-0446">Lipid-binding</keyword>
<dbReference type="NCBIfam" id="TIGR00762">
    <property type="entry name" value="DegV"/>
    <property type="match status" value="1"/>
</dbReference>
<dbReference type="Pfam" id="PF02645">
    <property type="entry name" value="DegV"/>
    <property type="match status" value="1"/>
</dbReference>
<dbReference type="PANTHER" id="PTHR33434:SF3">
    <property type="entry name" value="DEGV DOMAIN-CONTAINING PROTEIN YITS"/>
    <property type="match status" value="1"/>
</dbReference>
<dbReference type="Gene3D" id="3.30.1180.10">
    <property type="match status" value="1"/>
</dbReference>
<evidence type="ECO:0000256" key="1">
    <source>
        <dbReference type="ARBA" id="ARBA00003238"/>
    </source>
</evidence>
<dbReference type="AlphaFoldDB" id="A0A926RUW2"/>
<comment type="function">
    <text evidence="1">May bind long-chain fatty acids, such as palmitate, and may play a role in lipid transport or fatty acid metabolism.</text>
</comment>
<dbReference type="RefSeq" id="WP_191138764.1">
    <property type="nucleotide sequence ID" value="NZ_JACXAG020000001.1"/>
</dbReference>
<organism evidence="3 4">
    <name type="scientific">Polycladospora coralii</name>
    <dbReference type="NCBI Taxonomy" id="2771432"/>
    <lineage>
        <taxon>Bacteria</taxon>
        <taxon>Bacillati</taxon>
        <taxon>Bacillota</taxon>
        <taxon>Bacilli</taxon>
        <taxon>Bacillales</taxon>
        <taxon>Thermoactinomycetaceae</taxon>
        <taxon>Polycladospora</taxon>
    </lineage>
</organism>
<protein>
    <submittedName>
        <fullName evidence="3">DegV family protein</fullName>
    </submittedName>
</protein>
<evidence type="ECO:0000313" key="4">
    <source>
        <dbReference type="Proteomes" id="UP000661691"/>
    </source>
</evidence>
<reference evidence="3" key="1">
    <citation type="submission" date="2020-09" db="EMBL/GenBank/DDBJ databases">
        <title>A novel bacterium of genus Hazenella, isolated from South China Sea.</title>
        <authorList>
            <person name="Huang H."/>
            <person name="Mo K."/>
            <person name="Hu Y."/>
        </authorList>
    </citation>
    <scope>NUCLEOTIDE SEQUENCE</scope>
    <source>
        <strain evidence="3">IB182357</strain>
    </source>
</reference>
<proteinExistence type="predicted"/>
<dbReference type="PANTHER" id="PTHR33434">
    <property type="entry name" value="DEGV DOMAIN-CONTAINING PROTEIN DR_1986-RELATED"/>
    <property type="match status" value="1"/>
</dbReference>
<dbReference type="InterPro" id="IPR050270">
    <property type="entry name" value="DegV_domain_contain"/>
</dbReference>
<dbReference type="Gene3D" id="3.40.50.10170">
    <property type="match status" value="1"/>
</dbReference>